<organism evidence="1">
    <name type="scientific">Arundo donax</name>
    <name type="common">Giant reed</name>
    <name type="synonym">Donax arundinaceus</name>
    <dbReference type="NCBI Taxonomy" id="35708"/>
    <lineage>
        <taxon>Eukaryota</taxon>
        <taxon>Viridiplantae</taxon>
        <taxon>Streptophyta</taxon>
        <taxon>Embryophyta</taxon>
        <taxon>Tracheophyta</taxon>
        <taxon>Spermatophyta</taxon>
        <taxon>Magnoliopsida</taxon>
        <taxon>Liliopsida</taxon>
        <taxon>Poales</taxon>
        <taxon>Poaceae</taxon>
        <taxon>PACMAD clade</taxon>
        <taxon>Arundinoideae</taxon>
        <taxon>Arundineae</taxon>
        <taxon>Arundo</taxon>
    </lineage>
</organism>
<accession>A0A0A8YBH2</accession>
<reference evidence="1" key="2">
    <citation type="journal article" date="2015" name="Data Brief">
        <title>Shoot transcriptome of the giant reed, Arundo donax.</title>
        <authorList>
            <person name="Barrero R.A."/>
            <person name="Guerrero F.D."/>
            <person name="Moolhuijzen P."/>
            <person name="Goolsby J.A."/>
            <person name="Tidwell J."/>
            <person name="Bellgard S.E."/>
            <person name="Bellgard M.I."/>
        </authorList>
    </citation>
    <scope>NUCLEOTIDE SEQUENCE</scope>
    <source>
        <tissue evidence="1">Shoot tissue taken approximately 20 cm above the soil surface</tissue>
    </source>
</reference>
<reference evidence="1" key="1">
    <citation type="submission" date="2014-09" db="EMBL/GenBank/DDBJ databases">
        <authorList>
            <person name="Magalhaes I.L.F."/>
            <person name="Oliveira U."/>
            <person name="Santos F.R."/>
            <person name="Vidigal T.H.D.A."/>
            <person name="Brescovit A.D."/>
            <person name="Santos A.J."/>
        </authorList>
    </citation>
    <scope>NUCLEOTIDE SEQUENCE</scope>
    <source>
        <tissue evidence="1">Shoot tissue taken approximately 20 cm above the soil surface</tissue>
    </source>
</reference>
<dbReference type="EMBL" id="GBRH01275197">
    <property type="protein sequence ID" value="JAD22698.1"/>
    <property type="molecule type" value="Transcribed_RNA"/>
</dbReference>
<evidence type="ECO:0000313" key="1">
    <source>
        <dbReference type="EMBL" id="JAD22698.1"/>
    </source>
</evidence>
<name>A0A0A8YBH2_ARUDO</name>
<sequence length="22" mass="2460">MMMMVVGWHVLRRKAGRSGSAV</sequence>
<dbReference type="AlphaFoldDB" id="A0A0A8YBH2"/>
<proteinExistence type="predicted"/>
<protein>
    <submittedName>
        <fullName evidence="1">Uncharacterized protein</fullName>
    </submittedName>
</protein>